<organism evidence="6 7">
    <name type="scientific">Clostridium puniceum</name>
    <dbReference type="NCBI Taxonomy" id="29367"/>
    <lineage>
        <taxon>Bacteria</taxon>
        <taxon>Bacillati</taxon>
        <taxon>Bacillota</taxon>
        <taxon>Clostridia</taxon>
        <taxon>Eubacteriales</taxon>
        <taxon>Clostridiaceae</taxon>
        <taxon>Clostridium</taxon>
    </lineage>
</organism>
<dbReference type="Proteomes" id="UP000190890">
    <property type="component" value="Unassembled WGS sequence"/>
</dbReference>
<evidence type="ECO:0000256" key="4">
    <source>
        <dbReference type="ARBA" id="ARBA00022898"/>
    </source>
</evidence>
<dbReference type="AlphaFoldDB" id="A0A1S8TGE0"/>
<dbReference type="GO" id="GO:0008483">
    <property type="term" value="F:transaminase activity"/>
    <property type="evidence" value="ECO:0007669"/>
    <property type="project" value="UniProtKB-KW"/>
</dbReference>
<comment type="caution">
    <text evidence="6">The sequence shown here is derived from an EMBL/GenBank/DDBJ whole genome shotgun (WGS) entry which is preliminary data.</text>
</comment>
<accession>A0A1S8TGE0</accession>
<reference evidence="6 7" key="1">
    <citation type="submission" date="2016-05" db="EMBL/GenBank/DDBJ databases">
        <title>Microbial solvent formation.</title>
        <authorList>
            <person name="Poehlein A."/>
            <person name="Montoya Solano J.D."/>
            <person name="Flitsch S."/>
            <person name="Krabben P."/>
            <person name="Duerre P."/>
            <person name="Daniel R."/>
        </authorList>
    </citation>
    <scope>NUCLEOTIDE SEQUENCE [LARGE SCALE GENOMIC DNA]</scope>
    <source>
        <strain evidence="6 7">DSM 2619</strain>
    </source>
</reference>
<gene>
    <name evidence="6" type="ORF">CLPUN_26290</name>
</gene>
<feature type="domain" description="Aminotransferase class I/classII large" evidence="5">
    <location>
        <begin position="132"/>
        <end position="221"/>
    </location>
</feature>
<dbReference type="OrthoDB" id="163333at2"/>
<comment type="cofactor">
    <cofactor evidence="1">
        <name>pyridoxal 5'-phosphate</name>
        <dbReference type="ChEBI" id="CHEBI:597326"/>
    </cofactor>
</comment>
<keyword evidence="3" id="KW-0808">Transferase</keyword>
<evidence type="ECO:0000259" key="5">
    <source>
        <dbReference type="Pfam" id="PF00155"/>
    </source>
</evidence>
<evidence type="ECO:0000313" key="7">
    <source>
        <dbReference type="Proteomes" id="UP000190890"/>
    </source>
</evidence>
<dbReference type="InterPro" id="IPR015421">
    <property type="entry name" value="PyrdxlP-dep_Trfase_major"/>
</dbReference>
<dbReference type="Gene3D" id="3.40.640.10">
    <property type="entry name" value="Type I PLP-dependent aspartate aminotransferase-like (Major domain)"/>
    <property type="match status" value="2"/>
</dbReference>
<dbReference type="GO" id="GO:0030170">
    <property type="term" value="F:pyridoxal phosphate binding"/>
    <property type="evidence" value="ECO:0007669"/>
    <property type="project" value="InterPro"/>
</dbReference>
<keyword evidence="7" id="KW-1185">Reference proteome</keyword>
<dbReference type="PANTHER" id="PTHR42790:SF6">
    <property type="entry name" value="GNTR-FAMILY TRANSCRIPTIONAL REGULATOR"/>
    <property type="match status" value="1"/>
</dbReference>
<dbReference type="RefSeq" id="WP_077847738.1">
    <property type="nucleotide sequence ID" value="NZ_LZZM01000167.1"/>
</dbReference>
<dbReference type="InterPro" id="IPR004839">
    <property type="entry name" value="Aminotransferase_I/II_large"/>
</dbReference>
<dbReference type="STRING" id="29367.CLPUN_26290"/>
<dbReference type="InterPro" id="IPR050859">
    <property type="entry name" value="Class-I_PLP-dep_aminotransf"/>
</dbReference>
<keyword evidence="2" id="KW-0032">Aminotransferase</keyword>
<dbReference type="PANTHER" id="PTHR42790">
    <property type="entry name" value="AMINOTRANSFERASE"/>
    <property type="match status" value="1"/>
</dbReference>
<evidence type="ECO:0000256" key="1">
    <source>
        <dbReference type="ARBA" id="ARBA00001933"/>
    </source>
</evidence>
<dbReference type="Pfam" id="PF00155">
    <property type="entry name" value="Aminotran_1_2"/>
    <property type="match status" value="2"/>
</dbReference>
<sequence>MDKTISIYGKKLFEYSSPKGMIELINVLTKHLINFQIFTKPENIFITNGSQQALYILGVMPFPSSKLKILVEQPTYSVMLNILENAKIPVIGIKRTNDGIDLNTSILTQGELEVYLKSSMYKFHVRRTKEFYRNKMGILRKLCNKNLNDKITWYIPDTGLYAYMEVKEVSSHNLENNLLNSKILVSSTNNSYIEGFKHTEGIRLCVCNASEEEIIRAVNVINMQ</sequence>
<dbReference type="InterPro" id="IPR015424">
    <property type="entry name" value="PyrdxlP-dep_Trfase"/>
</dbReference>
<protein>
    <submittedName>
        <fullName evidence="6">Valine--pyruvate transaminase</fullName>
    </submittedName>
</protein>
<dbReference type="GO" id="GO:1901605">
    <property type="term" value="P:alpha-amino acid metabolic process"/>
    <property type="evidence" value="ECO:0007669"/>
    <property type="project" value="TreeGrafter"/>
</dbReference>
<name>A0A1S8TGE0_9CLOT</name>
<evidence type="ECO:0000313" key="6">
    <source>
        <dbReference type="EMBL" id="OOM76689.1"/>
    </source>
</evidence>
<dbReference type="EMBL" id="LZZM01000167">
    <property type="protein sequence ID" value="OOM76689.1"/>
    <property type="molecule type" value="Genomic_DNA"/>
</dbReference>
<evidence type="ECO:0000256" key="2">
    <source>
        <dbReference type="ARBA" id="ARBA00022576"/>
    </source>
</evidence>
<keyword evidence="6" id="KW-0670">Pyruvate</keyword>
<dbReference type="Gene3D" id="3.90.1150.10">
    <property type="entry name" value="Aspartate Aminotransferase, domain 1"/>
    <property type="match status" value="1"/>
</dbReference>
<proteinExistence type="predicted"/>
<dbReference type="InterPro" id="IPR015422">
    <property type="entry name" value="PyrdxlP-dep_Trfase_small"/>
</dbReference>
<dbReference type="SUPFAM" id="SSF53383">
    <property type="entry name" value="PLP-dependent transferases"/>
    <property type="match status" value="2"/>
</dbReference>
<evidence type="ECO:0000256" key="3">
    <source>
        <dbReference type="ARBA" id="ARBA00022679"/>
    </source>
</evidence>
<feature type="domain" description="Aminotransferase class I/classII large" evidence="5">
    <location>
        <begin position="10"/>
        <end position="96"/>
    </location>
</feature>
<keyword evidence="4" id="KW-0663">Pyridoxal phosphate</keyword>